<geneLocation type="plasmid" evidence="5 6">
    <name>pQBR103</name>
</geneLocation>
<dbReference type="InterPro" id="IPR012337">
    <property type="entry name" value="RNaseH-like_sf"/>
</dbReference>
<dbReference type="GO" id="GO:0000175">
    <property type="term" value="F:3'-5'-RNA exonuclease activity"/>
    <property type="evidence" value="ECO:0007669"/>
    <property type="project" value="InterPro"/>
</dbReference>
<dbReference type="AlphaFoldDB" id="A4V739"/>
<proteinExistence type="predicted"/>
<dbReference type="GO" id="GO:0003676">
    <property type="term" value="F:nucleic acid binding"/>
    <property type="evidence" value="ECO:0007669"/>
    <property type="project" value="InterPro"/>
</dbReference>
<dbReference type="NCBIfam" id="NF003765">
    <property type="entry name" value="PRK05359.1"/>
    <property type="match status" value="1"/>
</dbReference>
<evidence type="ECO:0000256" key="1">
    <source>
        <dbReference type="ARBA" id="ARBA00022722"/>
    </source>
</evidence>
<protein>
    <submittedName>
        <fullName evidence="5">Plant-inducible oligoribonuclease</fullName>
    </submittedName>
</protein>
<dbReference type="InterPro" id="IPR022894">
    <property type="entry name" value="Oligoribonuclease"/>
</dbReference>
<evidence type="ECO:0000259" key="4">
    <source>
        <dbReference type="SMART" id="SM00479"/>
    </source>
</evidence>
<evidence type="ECO:0000256" key="2">
    <source>
        <dbReference type="ARBA" id="ARBA00022801"/>
    </source>
</evidence>
<dbReference type="SMART" id="SM00479">
    <property type="entry name" value="EXOIII"/>
    <property type="match status" value="1"/>
</dbReference>
<dbReference type="PATRIC" id="fig|216595.4.peg.169"/>
<dbReference type="EMBL" id="AM235768">
    <property type="protein sequence ID" value="CAM96350.1"/>
    <property type="molecule type" value="Genomic_DNA"/>
</dbReference>
<name>A4V739_PSEFS</name>
<dbReference type="Proteomes" id="UP000002332">
    <property type="component" value="Plasmid pQBR103"/>
</dbReference>
<keyword evidence="5" id="KW-0614">Plasmid</keyword>
<sequence length="195" mass="22568">MVDDPMTRSQRRLPWLDLETTGFTELFDRRVYEHRILEIGAVVTDEHFTVLASTSIVIQQPMVRVLELSDEAVTRMHTNNGLFDEVVKSFTTLKAAEHQLIQFYRQNGVSKKVEPLCGSGIHFDRMFIEAQMPELHDFLYYRNLDISSVKEFLKTISPSFEPSKRQQHRALPDILESVAEAKTYRALLAPLLEQD</sequence>
<dbReference type="CDD" id="cd06135">
    <property type="entry name" value="Orn"/>
    <property type="match status" value="1"/>
</dbReference>
<dbReference type="InterPro" id="IPR013520">
    <property type="entry name" value="Ribonucl_H"/>
</dbReference>
<keyword evidence="3" id="KW-0269">Exonuclease</keyword>
<evidence type="ECO:0000256" key="3">
    <source>
        <dbReference type="ARBA" id="ARBA00022839"/>
    </source>
</evidence>
<accession>A4V739</accession>
<reference evidence="5 6" key="1">
    <citation type="journal article" date="2007" name="ISME J.">
        <title>Sequence-based analysis of pQBR103; a representative of a unique, transfer-proficient mega plasmid resident in the microbial community of sugar beet.</title>
        <authorList>
            <person name="Tett A."/>
            <person name="Spiers A.J."/>
            <person name="Crossman L.C."/>
            <person name="Ager D."/>
            <person name="Ciric L."/>
            <person name="Dow J.M."/>
            <person name="Fry J.C."/>
            <person name="Harris D."/>
            <person name="Lilley A."/>
            <person name="Oliver A."/>
            <person name="Parkhill J."/>
            <person name="Quail M.A."/>
            <person name="Rainey P.B."/>
            <person name="Saunders N.J."/>
            <person name="Seeger K."/>
            <person name="Snyder L.A.S."/>
            <person name="Squares R."/>
            <person name="Thomas C.M."/>
            <person name="Turner S.L."/>
            <person name="Zhang X.-X."/>
            <person name="Field D."/>
            <person name="Bailey M.J."/>
        </authorList>
    </citation>
    <scope>NUCLEOTIDE SEQUENCE [LARGE SCALE GENOMIC DNA]</scope>
    <source>
        <strain evidence="5 6">SBW25</strain>
    </source>
</reference>
<dbReference type="GO" id="GO:0006259">
    <property type="term" value="P:DNA metabolic process"/>
    <property type="evidence" value="ECO:0007669"/>
    <property type="project" value="UniProtKB-ARBA"/>
</dbReference>
<dbReference type="Gene3D" id="3.30.420.10">
    <property type="entry name" value="Ribonuclease H-like superfamily/Ribonuclease H"/>
    <property type="match status" value="1"/>
</dbReference>
<dbReference type="InterPro" id="IPR036397">
    <property type="entry name" value="RNaseH_sf"/>
</dbReference>
<evidence type="ECO:0000313" key="6">
    <source>
        <dbReference type="Proteomes" id="UP000002332"/>
    </source>
</evidence>
<organism evidence="5 6">
    <name type="scientific">Pseudomonas fluorescens (strain SBW25)</name>
    <dbReference type="NCBI Taxonomy" id="216595"/>
    <lineage>
        <taxon>Bacteria</taxon>
        <taxon>Pseudomonadati</taxon>
        <taxon>Pseudomonadota</taxon>
        <taxon>Gammaproteobacteria</taxon>
        <taxon>Pseudomonadales</taxon>
        <taxon>Pseudomonadaceae</taxon>
        <taxon>Pseudomonas</taxon>
    </lineage>
</organism>
<dbReference type="SUPFAM" id="SSF53098">
    <property type="entry name" value="Ribonuclease H-like"/>
    <property type="match status" value="1"/>
</dbReference>
<gene>
    <name evidence="5" type="primary">orn</name>
    <name evidence="5" type="ordered locus">pQBR0318</name>
</gene>
<keyword evidence="2" id="KW-0378">Hydrolase</keyword>
<feature type="domain" description="Exonuclease" evidence="4">
    <location>
        <begin position="12"/>
        <end position="190"/>
    </location>
</feature>
<keyword evidence="1" id="KW-0540">Nuclease</keyword>
<dbReference type="Pfam" id="PF00929">
    <property type="entry name" value="RNase_T"/>
    <property type="match status" value="1"/>
</dbReference>
<evidence type="ECO:0000313" key="5">
    <source>
        <dbReference type="EMBL" id="CAM96350.1"/>
    </source>
</evidence>